<dbReference type="SUPFAM" id="SSF52799">
    <property type="entry name" value="(Phosphotyrosine protein) phosphatases II"/>
    <property type="match status" value="1"/>
</dbReference>
<comment type="caution">
    <text evidence="4">The sequence shown here is derived from an EMBL/GenBank/DDBJ whole genome shotgun (WGS) entry which is preliminary data.</text>
</comment>
<dbReference type="InterPro" id="IPR000387">
    <property type="entry name" value="Tyr_Pase_dom"/>
</dbReference>
<dbReference type="PANTHER" id="PTHR19134">
    <property type="entry name" value="RECEPTOR-TYPE TYROSINE-PROTEIN PHOSPHATASE"/>
    <property type="match status" value="1"/>
</dbReference>
<dbReference type="InterPro" id="IPR000242">
    <property type="entry name" value="PTP_cat"/>
</dbReference>
<dbReference type="SMART" id="SM00404">
    <property type="entry name" value="PTPc_motif"/>
    <property type="match status" value="1"/>
</dbReference>
<evidence type="ECO:0000259" key="2">
    <source>
        <dbReference type="PROSITE" id="PS50055"/>
    </source>
</evidence>
<feature type="domain" description="Tyrosine specific protein phosphatases" evidence="3">
    <location>
        <begin position="164"/>
        <end position="232"/>
    </location>
</feature>
<name>A0A437AKH6_9MICR</name>
<dbReference type="Pfam" id="PF00102">
    <property type="entry name" value="Y_phosphatase"/>
    <property type="match status" value="1"/>
</dbReference>
<dbReference type="InterPro" id="IPR016130">
    <property type="entry name" value="Tyr_Pase_AS"/>
</dbReference>
<comment type="similarity">
    <text evidence="1">Belongs to the protein-tyrosine phosphatase family. Non-receptor class subfamily.</text>
</comment>
<accession>A0A437AKH6</accession>
<evidence type="ECO:0000313" key="4">
    <source>
        <dbReference type="EMBL" id="RVD91691.1"/>
    </source>
</evidence>
<reference evidence="4 5" key="1">
    <citation type="submission" date="2018-10" db="EMBL/GenBank/DDBJ databases">
        <title>Draft genome sequence of the microsporidian Tubulinosema ratisbonensis.</title>
        <authorList>
            <person name="Polonais V."/>
            <person name="Peyretaillade E."/>
            <person name="Niehus S."/>
            <person name="Wawrzyniak I."/>
            <person name="Franchet A."/>
            <person name="Gaspin C."/>
            <person name="Reichstadt M."/>
            <person name="Belser C."/>
            <person name="Labadie K."/>
            <person name="Delbac F."/>
            <person name="Ferrandon D."/>
        </authorList>
    </citation>
    <scope>NUCLEOTIDE SEQUENCE [LARGE SCALE GENOMIC DNA]</scope>
    <source>
        <strain evidence="4 5">Franzen</strain>
    </source>
</reference>
<evidence type="ECO:0000256" key="1">
    <source>
        <dbReference type="ARBA" id="ARBA00009649"/>
    </source>
</evidence>
<dbReference type="EMBL" id="RCSS01000442">
    <property type="protein sequence ID" value="RVD91691.1"/>
    <property type="molecule type" value="Genomic_DNA"/>
</dbReference>
<evidence type="ECO:0000313" key="5">
    <source>
        <dbReference type="Proteomes" id="UP000282876"/>
    </source>
</evidence>
<sequence>MERFLKKYRKEILNLFKNKKYYELIVLCTELMHKFMIPRCIKDRTNITPYDRSIMTKFNLQEYVNASLLEKYKFIAAQLPKPEFKEDFFRLILNSECKLIISLVDCKDEDYFEENELVERKVIFYHKEESFYDELYKFKGKFLIRRLRYLNWNDFSIPCGFEFSNFVNYYSKIKNDSFVIVHCLAGVGRTGTFIMYDILSKYEKVTDENFIDLFLELRSFRNCLVYNDLQFKFLVLHFMQK</sequence>
<dbReference type="CDD" id="cd00047">
    <property type="entry name" value="PTPc"/>
    <property type="match status" value="1"/>
</dbReference>
<dbReference type="SMART" id="SM00194">
    <property type="entry name" value="PTPc"/>
    <property type="match status" value="1"/>
</dbReference>
<dbReference type="InterPro" id="IPR029021">
    <property type="entry name" value="Prot-tyrosine_phosphatase-like"/>
</dbReference>
<dbReference type="OrthoDB" id="6058203at2759"/>
<organism evidence="4 5">
    <name type="scientific">Tubulinosema ratisbonensis</name>
    <dbReference type="NCBI Taxonomy" id="291195"/>
    <lineage>
        <taxon>Eukaryota</taxon>
        <taxon>Fungi</taxon>
        <taxon>Fungi incertae sedis</taxon>
        <taxon>Microsporidia</taxon>
        <taxon>Tubulinosematoidea</taxon>
        <taxon>Tubulinosematidae</taxon>
        <taxon>Tubulinosema</taxon>
    </lineage>
</organism>
<keyword evidence="5" id="KW-1185">Reference proteome</keyword>
<dbReference type="PROSITE" id="PS00383">
    <property type="entry name" value="TYR_PHOSPHATASE_1"/>
    <property type="match status" value="1"/>
</dbReference>
<dbReference type="InterPro" id="IPR050348">
    <property type="entry name" value="Protein-Tyr_Phosphatase"/>
</dbReference>
<proteinExistence type="inferred from homology"/>
<dbReference type="PROSITE" id="PS50056">
    <property type="entry name" value="TYR_PHOSPHATASE_2"/>
    <property type="match status" value="1"/>
</dbReference>
<dbReference type="InterPro" id="IPR003595">
    <property type="entry name" value="Tyr_Pase_cat"/>
</dbReference>
<dbReference type="PRINTS" id="PR00700">
    <property type="entry name" value="PRTYPHPHTASE"/>
</dbReference>
<dbReference type="Proteomes" id="UP000282876">
    <property type="component" value="Unassembled WGS sequence"/>
</dbReference>
<dbReference type="VEuPathDB" id="MicrosporidiaDB:TUBRATIS_18430"/>
<gene>
    <name evidence="4" type="ORF">TUBRATIS_18430</name>
</gene>
<dbReference type="Gene3D" id="3.90.190.10">
    <property type="entry name" value="Protein tyrosine phosphatase superfamily"/>
    <property type="match status" value="1"/>
</dbReference>
<dbReference type="AlphaFoldDB" id="A0A437AKH6"/>
<protein>
    <submittedName>
        <fullName evidence="4">Tyrosine phosphatase</fullName>
    </submittedName>
</protein>
<dbReference type="GO" id="GO:0004725">
    <property type="term" value="F:protein tyrosine phosphatase activity"/>
    <property type="evidence" value="ECO:0007669"/>
    <property type="project" value="InterPro"/>
</dbReference>
<feature type="domain" description="Tyrosine-protein phosphatase" evidence="2">
    <location>
        <begin position="42"/>
        <end position="234"/>
    </location>
</feature>
<dbReference type="STRING" id="291195.A0A437AKH6"/>
<evidence type="ECO:0000259" key="3">
    <source>
        <dbReference type="PROSITE" id="PS50056"/>
    </source>
</evidence>
<dbReference type="PANTHER" id="PTHR19134:SF536">
    <property type="entry name" value="TYROSINE-PROTEIN PHOSPHATASE DOMAIN-CONTAINING PROTEIN"/>
    <property type="match status" value="1"/>
</dbReference>
<dbReference type="PROSITE" id="PS50055">
    <property type="entry name" value="TYR_PHOSPHATASE_PTP"/>
    <property type="match status" value="1"/>
</dbReference>